<sequence>MVTVDSSLDVFHGKPNKKMLRHVDVKVKEDFICKKPFSSFLGFAGFLIGFGAGFAALGGAAAMAALMGPVGWALLALAIIAIALAAAFSMANNKCNSALSSKLWDDPKTSVNFKGKYAIIQSSSLLCPQGGLIKAIPDASIAEETANAISSKSMQGIGLKTLSQAVYGFMAGAFTAKTGGLNAGAAGATATINFGAVSSTLAFSGIGYYIGEVTNTHGGAATGTGAAVSVQPYVDDFASNMTRGNFVNRVNAWWAFKPGISEMPLYAFFKGLRPGNFISRSVYWYRFNPNFIKGLGIGLLTYGIDVALIDPALSSLEDDASALAKQNAQKSKGINIKTVN</sequence>
<dbReference type="RefSeq" id="WP_183865669.1">
    <property type="nucleotide sequence ID" value="NZ_JACHCF010000001.1"/>
</dbReference>
<evidence type="ECO:0000256" key="1">
    <source>
        <dbReference type="SAM" id="Phobius"/>
    </source>
</evidence>
<proteinExistence type="predicted"/>
<feature type="transmembrane region" description="Helical" evidence="1">
    <location>
        <begin position="40"/>
        <end position="66"/>
    </location>
</feature>
<evidence type="ECO:0000313" key="2">
    <source>
        <dbReference type="EMBL" id="MBB5619544.1"/>
    </source>
</evidence>
<protein>
    <recommendedName>
        <fullName evidence="4">DUF4280 domain-containing protein</fullName>
    </recommendedName>
</protein>
<keyword evidence="1" id="KW-1133">Transmembrane helix</keyword>
<gene>
    <name evidence="2" type="ORF">HDE69_000580</name>
</gene>
<keyword evidence="1" id="KW-0472">Membrane</keyword>
<organism evidence="2 3">
    <name type="scientific">Pedobacter cryoconitis</name>
    <dbReference type="NCBI Taxonomy" id="188932"/>
    <lineage>
        <taxon>Bacteria</taxon>
        <taxon>Pseudomonadati</taxon>
        <taxon>Bacteroidota</taxon>
        <taxon>Sphingobacteriia</taxon>
        <taxon>Sphingobacteriales</taxon>
        <taxon>Sphingobacteriaceae</taxon>
        <taxon>Pedobacter</taxon>
    </lineage>
</organism>
<evidence type="ECO:0008006" key="4">
    <source>
        <dbReference type="Google" id="ProtNLM"/>
    </source>
</evidence>
<dbReference type="Proteomes" id="UP000537718">
    <property type="component" value="Unassembled WGS sequence"/>
</dbReference>
<dbReference type="AlphaFoldDB" id="A0A7W8YPS3"/>
<evidence type="ECO:0000313" key="3">
    <source>
        <dbReference type="Proteomes" id="UP000537718"/>
    </source>
</evidence>
<name>A0A7W8YPS3_9SPHI</name>
<dbReference type="EMBL" id="JACHCF010000001">
    <property type="protein sequence ID" value="MBB5619544.1"/>
    <property type="molecule type" value="Genomic_DNA"/>
</dbReference>
<comment type="caution">
    <text evidence="2">The sequence shown here is derived from an EMBL/GenBank/DDBJ whole genome shotgun (WGS) entry which is preliminary data.</text>
</comment>
<feature type="transmembrane region" description="Helical" evidence="1">
    <location>
        <begin position="72"/>
        <end position="91"/>
    </location>
</feature>
<reference evidence="2 3" key="1">
    <citation type="submission" date="2020-08" db="EMBL/GenBank/DDBJ databases">
        <title>Genomic Encyclopedia of Type Strains, Phase IV (KMG-V): Genome sequencing to study the core and pangenomes of soil and plant-associated prokaryotes.</title>
        <authorList>
            <person name="Whitman W."/>
        </authorList>
    </citation>
    <scope>NUCLEOTIDE SEQUENCE [LARGE SCALE GENOMIC DNA]</scope>
    <source>
        <strain evidence="2 3">MP7CTX6</strain>
    </source>
</reference>
<accession>A0A7W8YPS3</accession>
<keyword evidence="1" id="KW-0812">Transmembrane</keyword>